<dbReference type="EMBL" id="CP011312">
    <property type="protein sequence ID" value="AKE41298.1"/>
    <property type="molecule type" value="Genomic_DNA"/>
</dbReference>
<dbReference type="AlphaFoldDB" id="A0A0F6R1X7"/>
<evidence type="ECO:0000256" key="2">
    <source>
        <dbReference type="ARBA" id="ARBA00022705"/>
    </source>
</evidence>
<keyword evidence="1 8" id="KW-0639">Primosome</keyword>
<evidence type="ECO:0000256" key="4">
    <source>
        <dbReference type="ARBA" id="ARBA00022741"/>
    </source>
</evidence>
<gene>
    <name evidence="8 10" type="primary">priA</name>
    <name evidence="10" type="ORF">UL82_05615</name>
</gene>
<dbReference type="HAMAP" id="MF_00983">
    <property type="entry name" value="PriA"/>
    <property type="match status" value="1"/>
</dbReference>
<evidence type="ECO:0000313" key="10">
    <source>
        <dbReference type="EMBL" id="AKE41298.1"/>
    </source>
</evidence>
<evidence type="ECO:0000256" key="5">
    <source>
        <dbReference type="ARBA" id="ARBA00022833"/>
    </source>
</evidence>
<keyword evidence="4 8" id="KW-0547">Nucleotide-binding</keyword>
<comment type="caution">
    <text evidence="8">As this protein does not have any detectable helicase domains, it probably does not have helicase activity.</text>
</comment>
<dbReference type="InterPro" id="IPR042115">
    <property type="entry name" value="PriA_3primeBD_sf"/>
</dbReference>
<keyword evidence="6 8" id="KW-0067">ATP-binding</keyword>
<comment type="cofactor">
    <cofactor evidence="8">
        <name>Zn(2+)</name>
        <dbReference type="ChEBI" id="CHEBI:29105"/>
    </cofactor>
    <text evidence="8">Binds 2 zinc ions per subunit.</text>
</comment>
<dbReference type="Pfam" id="PF17764">
    <property type="entry name" value="PriA_3primeBD"/>
    <property type="match status" value="1"/>
</dbReference>
<name>A0A0F6R1X7_9CORY</name>
<proteinExistence type="inferred from homology"/>
<evidence type="ECO:0000256" key="3">
    <source>
        <dbReference type="ARBA" id="ARBA00022723"/>
    </source>
</evidence>
<dbReference type="InterPro" id="IPR027417">
    <property type="entry name" value="P-loop_NTPase"/>
</dbReference>
<keyword evidence="2 8" id="KW-0235">DNA replication</keyword>
<feature type="binding site" evidence="8">
    <location>
        <position position="391"/>
    </location>
    <ligand>
        <name>Zn(2+)</name>
        <dbReference type="ChEBI" id="CHEBI:29105"/>
        <label>1</label>
    </ligand>
</feature>
<dbReference type="PANTHER" id="PTHR30580">
    <property type="entry name" value="PRIMOSOMAL PROTEIN N"/>
    <property type="match status" value="1"/>
</dbReference>
<evidence type="ECO:0000256" key="1">
    <source>
        <dbReference type="ARBA" id="ARBA00022515"/>
    </source>
</evidence>
<feature type="binding site" evidence="8">
    <location>
        <position position="388"/>
    </location>
    <ligand>
        <name>Zn(2+)</name>
        <dbReference type="ChEBI" id="CHEBI:29105"/>
        <label>1</label>
    </ligand>
</feature>
<dbReference type="GO" id="GO:1990077">
    <property type="term" value="C:primosome complex"/>
    <property type="evidence" value="ECO:0007669"/>
    <property type="project" value="UniProtKB-UniRule"/>
</dbReference>
<feature type="binding site" evidence="8">
    <location>
        <position position="397"/>
    </location>
    <ligand>
        <name>Zn(2+)</name>
        <dbReference type="ChEBI" id="CHEBI:29105"/>
        <label>2</label>
    </ligand>
</feature>
<dbReference type="RefSeq" id="WP_046439514.1">
    <property type="nucleotide sequence ID" value="NZ_CP011312.1"/>
</dbReference>
<dbReference type="Proteomes" id="UP000033457">
    <property type="component" value="Chromosome"/>
</dbReference>
<dbReference type="HOGENOM" id="CLU_015485_1_0_11"/>
<dbReference type="Gene3D" id="3.40.50.300">
    <property type="entry name" value="P-loop containing nucleotide triphosphate hydrolases"/>
    <property type="match status" value="1"/>
</dbReference>
<keyword evidence="10" id="KW-0347">Helicase</keyword>
<keyword evidence="5 8" id="KW-0862">Zinc</keyword>
<dbReference type="InterPro" id="IPR041222">
    <property type="entry name" value="PriA_3primeBD"/>
</dbReference>
<feature type="binding site" evidence="8">
    <location>
        <position position="431"/>
    </location>
    <ligand>
        <name>Zn(2+)</name>
        <dbReference type="ChEBI" id="CHEBI:29105"/>
        <label>1</label>
    </ligand>
</feature>
<evidence type="ECO:0000256" key="6">
    <source>
        <dbReference type="ARBA" id="ARBA00022840"/>
    </source>
</evidence>
<dbReference type="GO" id="GO:0003677">
    <property type="term" value="F:DNA binding"/>
    <property type="evidence" value="ECO:0007669"/>
    <property type="project" value="UniProtKB-UniRule"/>
</dbReference>
<reference evidence="10 11" key="1">
    <citation type="journal article" date="2015" name="Genome Announc.">
        <title>Complete Genome Sequence of Corynebacterium kutscheri DSM 20755, a Corynebacterial Type Strain with Remarkably Low G+C Content of Chromosomal DNA.</title>
        <authorList>
            <person name="Ruckert C."/>
            <person name="Albersmeier A."/>
            <person name="Winkler A."/>
            <person name="Tauch A."/>
        </authorList>
    </citation>
    <scope>NUCLEOTIDE SEQUENCE [LARGE SCALE GENOMIC DNA]</scope>
    <source>
        <strain evidence="10 11">DSM 20755</strain>
    </source>
</reference>
<keyword evidence="3 8" id="KW-0479">Metal-binding</keyword>
<keyword evidence="7 8" id="KW-0238">DNA-binding</keyword>
<evidence type="ECO:0000313" key="11">
    <source>
        <dbReference type="Proteomes" id="UP000033457"/>
    </source>
</evidence>
<dbReference type="OrthoDB" id="3177118at2"/>
<evidence type="ECO:0000259" key="9">
    <source>
        <dbReference type="Pfam" id="PF17764"/>
    </source>
</evidence>
<dbReference type="STRING" id="35755.UL82_05615"/>
<feature type="binding site" evidence="8">
    <location>
        <position position="434"/>
    </location>
    <ligand>
        <name>Zn(2+)</name>
        <dbReference type="ChEBI" id="CHEBI:29105"/>
        <label>1</label>
    </ligand>
</feature>
<keyword evidence="10" id="KW-0378">Hydrolase</keyword>
<organism evidence="10 11">
    <name type="scientific">Corynebacterium kutscheri</name>
    <dbReference type="NCBI Taxonomy" id="35755"/>
    <lineage>
        <taxon>Bacteria</taxon>
        <taxon>Bacillati</taxon>
        <taxon>Actinomycetota</taxon>
        <taxon>Actinomycetes</taxon>
        <taxon>Mycobacteriales</taxon>
        <taxon>Corynebacteriaceae</taxon>
        <taxon>Corynebacterium</taxon>
    </lineage>
</organism>
<sequence length="674" mass="73430">MISSREPAAHAPIARVLPLLGLSKLDRVFDYRIDSTQDEAAQPGVRVRVRFNGRSIDALLLERTSVSDFEDKLLWLDSVVSPEIVYPPATSRLIDSLADRYAGTRSDLIRLALPSRVAKAEEADTSTSWEELGTATEPDLSSWMAYQHGKSFVDAVLAGETARAAWQIAPGDNWALAIATLATKVVLGGHGALIIVPDQRDIDKVVIECKKYVSAKQIVELTHAIGPHARYRRFLSVLHGQGRLVVGTRSAAFAPVKDLQLCFIKDDGDENLIEQVAPYPHAREILTTRSALEKTSLIMAGHARTAEVQLLVESGWAHDLVASKESLRNRMPFIRAAGDSDFELAKDPRARQARLPQLAFDIARKSLAAEQPVLIQVPRKGYIPALSCAQCRTPARCRHCNGSLEIPAGASGSTAFPTCRWCGRADVHFRCYECGSYKLRAIVTGAQRTAEELGRAFPSVPVIVSGGNKITDSVPNKPALVVSTPGAEPYVDNGLYGSCLLLDPWILLGMPDLRSAEKAFAKWCAAAALVLPSHKGGEVVVTADPAFHLTQFLIRWDVVGAARRELQERKSVHFPPAVHMTAIDGPYAAIEHFLELVELPEHAEILGPVDLPPGVSVPGEYDEQKYGSLQRVLIRTPLGPRSQLGKSLKAALAARVLRRDNLPLRVQVDPATVG</sequence>
<dbReference type="Gene3D" id="3.40.1440.60">
    <property type="entry name" value="PriA, 3(prime) DNA-binding domain"/>
    <property type="match status" value="1"/>
</dbReference>
<feature type="domain" description="Primosomal protein N' 3' DNA-binding" evidence="9">
    <location>
        <begin position="24"/>
        <end position="114"/>
    </location>
</feature>
<comment type="similarity">
    <text evidence="8">Belongs to the helicase family. PriA subfamily.</text>
</comment>
<dbReference type="InterPro" id="IPR005259">
    <property type="entry name" value="PriA"/>
</dbReference>
<dbReference type="GO" id="GO:0006270">
    <property type="term" value="P:DNA replication initiation"/>
    <property type="evidence" value="ECO:0007669"/>
    <property type="project" value="TreeGrafter"/>
</dbReference>
<dbReference type="GO" id="GO:0006310">
    <property type="term" value="P:DNA recombination"/>
    <property type="evidence" value="ECO:0007669"/>
    <property type="project" value="InterPro"/>
</dbReference>
<comment type="function">
    <text evidence="8">Initiates the restart of stalled replication forks, which reloads the replicative helicase on sites other than the origin of replication. Recognizes and binds to abandoned replication forks and remodels them to uncover a helicase loading site. Promotes assembly of the primosome at these replication forks.</text>
</comment>
<feature type="binding site" evidence="8">
    <location>
        <position position="419"/>
    </location>
    <ligand>
        <name>Zn(2+)</name>
        <dbReference type="ChEBI" id="CHEBI:29105"/>
        <label>2</label>
    </ligand>
</feature>
<protein>
    <recommendedName>
        <fullName evidence="8">Probable replication restart protein PriA</fullName>
    </recommendedName>
    <alternativeName>
        <fullName evidence="8">Putative ATP-dependent DNA helicase PriA</fullName>
    </alternativeName>
</protein>
<dbReference type="GO" id="GO:0006302">
    <property type="term" value="P:double-strand break repair"/>
    <property type="evidence" value="ECO:0007669"/>
    <property type="project" value="InterPro"/>
</dbReference>
<accession>A0A0F6R1X7</accession>
<dbReference type="GO" id="GO:0008270">
    <property type="term" value="F:zinc ion binding"/>
    <property type="evidence" value="ECO:0007669"/>
    <property type="project" value="UniProtKB-UniRule"/>
</dbReference>
<evidence type="ECO:0000256" key="8">
    <source>
        <dbReference type="HAMAP-Rule" id="MF_00983"/>
    </source>
</evidence>
<dbReference type="GO" id="GO:0016787">
    <property type="term" value="F:hydrolase activity"/>
    <property type="evidence" value="ECO:0007669"/>
    <property type="project" value="UniProtKB-KW"/>
</dbReference>
<dbReference type="GO" id="GO:0043138">
    <property type="term" value="F:3'-5' DNA helicase activity"/>
    <property type="evidence" value="ECO:0007669"/>
    <property type="project" value="TreeGrafter"/>
</dbReference>
<dbReference type="PANTHER" id="PTHR30580:SF0">
    <property type="entry name" value="PRIMOSOMAL PROTEIN N"/>
    <property type="match status" value="1"/>
</dbReference>
<comment type="subunit">
    <text evidence="8">Component of the replication restart primosome.</text>
</comment>
<feature type="binding site" evidence="8">
    <location>
        <position position="422"/>
    </location>
    <ligand>
        <name>Zn(2+)</name>
        <dbReference type="ChEBI" id="CHEBI:29105"/>
        <label>2</label>
    </ligand>
</feature>
<dbReference type="GO" id="GO:0006269">
    <property type="term" value="P:DNA replication, synthesis of primer"/>
    <property type="evidence" value="ECO:0007669"/>
    <property type="project" value="UniProtKB-KW"/>
</dbReference>
<keyword evidence="11" id="KW-1185">Reference proteome</keyword>
<dbReference type="GO" id="GO:0005524">
    <property type="term" value="F:ATP binding"/>
    <property type="evidence" value="ECO:0007669"/>
    <property type="project" value="UniProtKB-UniRule"/>
</dbReference>
<dbReference type="KEGG" id="cku:UL82_05615"/>
<evidence type="ECO:0000256" key="7">
    <source>
        <dbReference type="ARBA" id="ARBA00023125"/>
    </source>
</evidence>
<feature type="binding site" evidence="8">
    <location>
        <position position="400"/>
    </location>
    <ligand>
        <name>Zn(2+)</name>
        <dbReference type="ChEBI" id="CHEBI:29105"/>
        <label>2</label>
    </ligand>
</feature>
<dbReference type="NCBIfam" id="NF011455">
    <property type="entry name" value="PRK14873.1-5"/>
    <property type="match status" value="1"/>
</dbReference>